<evidence type="ECO:0000259" key="14">
    <source>
        <dbReference type="Pfam" id="PF01113"/>
    </source>
</evidence>
<reference evidence="16 17" key="1">
    <citation type="journal article" date="2008" name="J. Bacteriol.">
        <title>Complete genome sequence of Leuconostoc citreum KM20.</title>
        <authorList>
            <person name="Kim J.F."/>
            <person name="Jeong H."/>
            <person name="Lee J.-S."/>
            <person name="Choi S.-H."/>
            <person name="Ha M."/>
            <person name="Hur C.-G."/>
            <person name="Kim J.-S."/>
            <person name="Lee S."/>
            <person name="Park H.-S."/>
            <person name="Park Y.-H."/>
            <person name="Oh T.K."/>
        </authorList>
    </citation>
    <scope>NUCLEOTIDE SEQUENCE [LARGE SCALE GENOMIC DNA]</scope>
    <source>
        <strain evidence="16 17">KM20</strain>
    </source>
</reference>
<dbReference type="InterPro" id="IPR022663">
    <property type="entry name" value="DapB_C"/>
</dbReference>
<evidence type="ECO:0000256" key="10">
    <source>
        <dbReference type="ARBA" id="ARBA00038983"/>
    </source>
</evidence>
<dbReference type="GO" id="GO:0005829">
    <property type="term" value="C:cytosol"/>
    <property type="evidence" value="ECO:0007669"/>
    <property type="project" value="TreeGrafter"/>
</dbReference>
<comment type="pathway">
    <text evidence="9">Amino-acid biosynthesis; L-lysine biosynthesis via DAP pathway; (S)-tetrahydrodipicolinate from L-aspartate: step 4/4.</text>
</comment>
<keyword evidence="8" id="KW-0457">Lysine biosynthesis</keyword>
<dbReference type="InterPro" id="IPR000846">
    <property type="entry name" value="DapB_N"/>
</dbReference>
<evidence type="ECO:0000256" key="4">
    <source>
        <dbReference type="ARBA" id="ARBA00022857"/>
    </source>
</evidence>
<dbReference type="STRING" id="349519.LCK_01152"/>
<dbReference type="OrthoDB" id="9790352at2"/>
<dbReference type="PROSITE" id="PS01298">
    <property type="entry name" value="DAPB"/>
    <property type="match status" value="1"/>
</dbReference>
<dbReference type="InterPro" id="IPR022664">
    <property type="entry name" value="DapB_N_CS"/>
</dbReference>
<evidence type="ECO:0000256" key="12">
    <source>
        <dbReference type="ARBA" id="ARBA00049396"/>
    </source>
</evidence>
<evidence type="ECO:0000256" key="8">
    <source>
        <dbReference type="ARBA" id="ARBA00023154"/>
    </source>
</evidence>
<dbReference type="GO" id="GO:0019877">
    <property type="term" value="P:diaminopimelate biosynthetic process"/>
    <property type="evidence" value="ECO:0007669"/>
    <property type="project" value="UniProtKB-KW"/>
</dbReference>
<dbReference type="PANTHER" id="PTHR20836:SF0">
    <property type="entry name" value="4-HYDROXY-TETRAHYDRODIPICOLINATE REDUCTASE 1, CHLOROPLASTIC-RELATED"/>
    <property type="match status" value="1"/>
</dbReference>
<dbReference type="Gene3D" id="3.30.360.10">
    <property type="entry name" value="Dihydrodipicolinate Reductase, domain 2"/>
    <property type="match status" value="1"/>
</dbReference>
<dbReference type="AlphaFoldDB" id="B1MZM7"/>
<dbReference type="EC" id="1.17.1.8" evidence="10 13"/>
<evidence type="ECO:0000256" key="2">
    <source>
        <dbReference type="ARBA" id="ARBA00022490"/>
    </source>
</evidence>
<proteinExistence type="inferred from homology"/>
<evidence type="ECO:0000256" key="11">
    <source>
        <dbReference type="ARBA" id="ARBA00049080"/>
    </source>
</evidence>
<dbReference type="PANTHER" id="PTHR20836">
    <property type="entry name" value="DIHYDRODIPICOLINATE REDUCTASE"/>
    <property type="match status" value="1"/>
</dbReference>
<keyword evidence="4" id="KW-0521">NADP</keyword>
<dbReference type="SUPFAM" id="SSF51735">
    <property type="entry name" value="NAD(P)-binding Rossmann-fold domains"/>
    <property type="match status" value="1"/>
</dbReference>
<keyword evidence="17" id="KW-1185">Reference proteome</keyword>
<dbReference type="Pfam" id="PF01113">
    <property type="entry name" value="DapB_N"/>
    <property type="match status" value="1"/>
</dbReference>
<comment type="catalytic activity">
    <reaction evidence="11">
        <text>(S)-2,3,4,5-tetrahydrodipicolinate + NADP(+) + H2O = (2S,4S)-4-hydroxy-2,3,4,5-tetrahydrodipicolinate + NADPH + H(+)</text>
        <dbReference type="Rhea" id="RHEA:35331"/>
        <dbReference type="ChEBI" id="CHEBI:15377"/>
        <dbReference type="ChEBI" id="CHEBI:15378"/>
        <dbReference type="ChEBI" id="CHEBI:16845"/>
        <dbReference type="ChEBI" id="CHEBI:57783"/>
        <dbReference type="ChEBI" id="CHEBI:58349"/>
        <dbReference type="ChEBI" id="CHEBI:67139"/>
        <dbReference type="EC" id="1.17.1.8"/>
    </reaction>
</comment>
<dbReference type="SUPFAM" id="SSF55347">
    <property type="entry name" value="Glyceraldehyde-3-phosphate dehydrogenase-like, C-terminal domain"/>
    <property type="match status" value="1"/>
</dbReference>
<sequence length="241" mass="25761">MVDIILAGGFGKLGQAIQLGLKNTDYRIVGILSGHQHESTYPVWTTREAIDVKADIFLDVSTPKTVFDNAKWAIAHDMLLVVGATGLSDFEVDTLRQTATRGVLIVPNFSLSAVLLMAFAQQAAKYFPDVEIVETHNPKKVDAPSGTAIQTAKLISEARSTIGAKTTEGPARGMRVEDIPVHALRLPGYIAQQSVLFGGADEQLTLTQSTTSRTAFVPGVLRALGGVHELEGLAIGLDKVL</sequence>
<dbReference type="RefSeq" id="WP_012305311.1">
    <property type="nucleotide sequence ID" value="NC_010471.1"/>
</dbReference>
<evidence type="ECO:0000256" key="13">
    <source>
        <dbReference type="NCBIfam" id="TIGR00036"/>
    </source>
</evidence>
<dbReference type="NCBIfam" id="TIGR00036">
    <property type="entry name" value="dapB"/>
    <property type="match status" value="1"/>
</dbReference>
<evidence type="ECO:0000256" key="1">
    <source>
        <dbReference type="ARBA" id="ARBA00006642"/>
    </source>
</evidence>
<evidence type="ECO:0000313" key="17">
    <source>
        <dbReference type="Proteomes" id="UP000002166"/>
    </source>
</evidence>
<feature type="domain" description="Dihydrodipicolinate reductase N-terminal" evidence="14">
    <location>
        <begin position="3"/>
        <end position="109"/>
    </location>
</feature>
<keyword evidence="6 16" id="KW-0560">Oxidoreductase</keyword>
<keyword evidence="7" id="KW-0520">NAD</keyword>
<evidence type="ECO:0000256" key="5">
    <source>
        <dbReference type="ARBA" id="ARBA00022915"/>
    </source>
</evidence>
<dbReference type="Pfam" id="PF05173">
    <property type="entry name" value="DapB_C"/>
    <property type="match status" value="1"/>
</dbReference>
<keyword evidence="3" id="KW-0028">Amino-acid biosynthesis</keyword>
<comment type="similarity">
    <text evidence="1">Belongs to the DapB family.</text>
</comment>
<evidence type="ECO:0000313" key="16">
    <source>
        <dbReference type="EMBL" id="ACA82979.1"/>
    </source>
</evidence>
<evidence type="ECO:0000259" key="15">
    <source>
        <dbReference type="Pfam" id="PF05173"/>
    </source>
</evidence>
<evidence type="ECO:0000256" key="9">
    <source>
        <dbReference type="ARBA" id="ARBA00037922"/>
    </source>
</evidence>
<dbReference type="Gene3D" id="3.40.50.720">
    <property type="entry name" value="NAD(P)-binding Rossmann-like Domain"/>
    <property type="match status" value="1"/>
</dbReference>
<name>B1MZM7_LEUCK</name>
<dbReference type="HOGENOM" id="CLU_047479_0_1_9"/>
<evidence type="ECO:0000256" key="6">
    <source>
        <dbReference type="ARBA" id="ARBA00023002"/>
    </source>
</evidence>
<gene>
    <name evidence="16" type="primary">dapB</name>
    <name evidence="16" type="ordered locus">LCK_01152</name>
</gene>
<dbReference type="InterPro" id="IPR023940">
    <property type="entry name" value="DHDPR_bac"/>
</dbReference>
<protein>
    <recommendedName>
        <fullName evidence="10 13">4-hydroxy-tetrahydrodipicolinate reductase</fullName>
        <ecNumber evidence="10 13">1.17.1.8</ecNumber>
    </recommendedName>
</protein>
<comment type="catalytic activity">
    <reaction evidence="12">
        <text>(S)-2,3,4,5-tetrahydrodipicolinate + NAD(+) + H2O = (2S,4S)-4-hydroxy-2,3,4,5-tetrahydrodipicolinate + NADH + H(+)</text>
        <dbReference type="Rhea" id="RHEA:35323"/>
        <dbReference type="ChEBI" id="CHEBI:15377"/>
        <dbReference type="ChEBI" id="CHEBI:15378"/>
        <dbReference type="ChEBI" id="CHEBI:16845"/>
        <dbReference type="ChEBI" id="CHEBI:57540"/>
        <dbReference type="ChEBI" id="CHEBI:57945"/>
        <dbReference type="ChEBI" id="CHEBI:67139"/>
        <dbReference type="EC" id="1.17.1.8"/>
    </reaction>
</comment>
<feature type="domain" description="Dihydrodipicolinate reductase C-terminal" evidence="15">
    <location>
        <begin position="113"/>
        <end position="241"/>
    </location>
</feature>
<organism evidence="16 17">
    <name type="scientific">Leuconostoc citreum (strain KM20)</name>
    <dbReference type="NCBI Taxonomy" id="349519"/>
    <lineage>
        <taxon>Bacteria</taxon>
        <taxon>Bacillati</taxon>
        <taxon>Bacillota</taxon>
        <taxon>Bacilli</taxon>
        <taxon>Lactobacillales</taxon>
        <taxon>Lactobacillaceae</taxon>
        <taxon>Leuconostoc</taxon>
    </lineage>
</organism>
<evidence type="ECO:0000256" key="7">
    <source>
        <dbReference type="ARBA" id="ARBA00023027"/>
    </source>
</evidence>
<evidence type="ECO:0000256" key="3">
    <source>
        <dbReference type="ARBA" id="ARBA00022605"/>
    </source>
</evidence>
<keyword evidence="2" id="KW-0963">Cytoplasm</keyword>
<accession>B1MZM7</accession>
<dbReference type="GO" id="GO:0008839">
    <property type="term" value="F:4-hydroxy-tetrahydrodipicolinate reductase"/>
    <property type="evidence" value="ECO:0007669"/>
    <property type="project" value="UniProtKB-UniRule"/>
</dbReference>
<keyword evidence="5" id="KW-0220">Diaminopimelate biosynthesis</keyword>
<dbReference type="EMBL" id="DQ489736">
    <property type="protein sequence ID" value="ACA82979.1"/>
    <property type="molecule type" value="Genomic_DNA"/>
</dbReference>
<dbReference type="KEGG" id="lci:LCK_01152"/>
<dbReference type="PIRSF" id="PIRSF000161">
    <property type="entry name" value="DHPR"/>
    <property type="match status" value="1"/>
</dbReference>
<dbReference type="eggNOG" id="COG0289">
    <property type="taxonomic scope" value="Bacteria"/>
</dbReference>
<dbReference type="GO" id="GO:0009089">
    <property type="term" value="P:lysine biosynthetic process via diaminopimelate"/>
    <property type="evidence" value="ECO:0007669"/>
    <property type="project" value="UniProtKB-UniRule"/>
</dbReference>
<dbReference type="InterPro" id="IPR036291">
    <property type="entry name" value="NAD(P)-bd_dom_sf"/>
</dbReference>
<dbReference type="FunFam" id="3.30.360.10:FF:000009">
    <property type="entry name" value="4-hydroxy-tetrahydrodipicolinate reductase"/>
    <property type="match status" value="1"/>
</dbReference>
<dbReference type="Proteomes" id="UP000002166">
    <property type="component" value="Chromosome"/>
</dbReference>